<accession>A0A7N0VI78</accession>
<feature type="compositionally biased region" description="Acidic residues" evidence="1">
    <location>
        <begin position="55"/>
        <end position="82"/>
    </location>
</feature>
<feature type="region of interest" description="Disordered" evidence="1">
    <location>
        <begin position="201"/>
        <end position="251"/>
    </location>
</feature>
<name>A0A7N0VI78_KALFE</name>
<dbReference type="PANTHER" id="PTHR33095">
    <property type="entry name" value="OS07G0619500 PROTEIN"/>
    <property type="match status" value="1"/>
</dbReference>
<dbReference type="Pfam" id="PF07816">
    <property type="entry name" value="DUF1645"/>
    <property type="match status" value="1"/>
</dbReference>
<feature type="region of interest" description="Disordered" evidence="1">
    <location>
        <begin position="39"/>
        <end position="90"/>
    </location>
</feature>
<dbReference type="PANTHER" id="PTHR33095:SF114">
    <property type="entry name" value="DUF1645 FAMILY PROTEIN"/>
    <property type="match status" value="1"/>
</dbReference>
<organism evidence="2 3">
    <name type="scientific">Kalanchoe fedtschenkoi</name>
    <name type="common">Lavender scallops</name>
    <name type="synonym">South American air plant</name>
    <dbReference type="NCBI Taxonomy" id="63787"/>
    <lineage>
        <taxon>Eukaryota</taxon>
        <taxon>Viridiplantae</taxon>
        <taxon>Streptophyta</taxon>
        <taxon>Embryophyta</taxon>
        <taxon>Tracheophyta</taxon>
        <taxon>Spermatophyta</taxon>
        <taxon>Magnoliopsida</taxon>
        <taxon>eudicotyledons</taxon>
        <taxon>Gunneridae</taxon>
        <taxon>Pentapetalae</taxon>
        <taxon>Saxifragales</taxon>
        <taxon>Crassulaceae</taxon>
        <taxon>Kalanchoe</taxon>
    </lineage>
</organism>
<evidence type="ECO:0000313" key="2">
    <source>
        <dbReference type="EnsemblPlants" id="Kaladp0979s0009.1.v1.1.CDS.1"/>
    </source>
</evidence>
<feature type="region of interest" description="Disordered" evidence="1">
    <location>
        <begin position="132"/>
        <end position="174"/>
    </location>
</feature>
<proteinExistence type="predicted"/>
<feature type="compositionally biased region" description="Basic and acidic residues" evidence="1">
    <location>
        <begin position="220"/>
        <end position="251"/>
    </location>
</feature>
<evidence type="ECO:0000313" key="3">
    <source>
        <dbReference type="Proteomes" id="UP000594263"/>
    </source>
</evidence>
<reference evidence="2" key="1">
    <citation type="submission" date="2021-01" db="UniProtKB">
        <authorList>
            <consortium name="EnsemblPlants"/>
        </authorList>
    </citation>
    <scope>IDENTIFICATION</scope>
</reference>
<keyword evidence="3" id="KW-1185">Reference proteome</keyword>
<dbReference type="EnsemblPlants" id="Kaladp0979s0009.1.v1.1">
    <property type="protein sequence ID" value="Kaladp0979s0009.1.v1.1.CDS.1"/>
    <property type="gene ID" value="Kaladp0979s0009.v1.1"/>
</dbReference>
<dbReference type="Proteomes" id="UP000594263">
    <property type="component" value="Unplaced"/>
</dbReference>
<dbReference type="InterPro" id="IPR012442">
    <property type="entry name" value="DUF1645_plant"/>
</dbReference>
<evidence type="ECO:0000256" key="1">
    <source>
        <dbReference type="SAM" id="MobiDB-lite"/>
    </source>
</evidence>
<dbReference type="AlphaFoldDB" id="A0A7N0VI78"/>
<dbReference type="OMA" id="HEAYMRS"/>
<protein>
    <submittedName>
        <fullName evidence="2">Uncharacterized protein</fullName>
    </submittedName>
</protein>
<dbReference type="Gramene" id="Kaladp0979s0009.1.v1.1">
    <property type="protein sequence ID" value="Kaladp0979s0009.1.v1.1.CDS.1"/>
    <property type="gene ID" value="Kaladp0979s0009.v1.1"/>
</dbReference>
<sequence>MQVGSIMSGSDGFGVFSMVEYDGRVYMKRVYDEVGRKMVSADSNGTGEEQRSESEQEQEEEEKETEAEAEAVEDEGGEEEEFSFVCLDPEGSPISADDVFCDGQIRPVYPLFDLDRDGDPTSPHPQLRKIFVEHPASPSTEDEPQDPAAGTFCEWSGKTTPPSSPGRCKKSNSTGFSKLWRFRDLLHRSSSDGKDAFVFLHPSTAKKSQPVAGEASTKTGSEEAGKAKAKGIKTEKPASAHERHYVRNRVLREEEKRRSYLPYRVGFFASVSGLSRNVHPF</sequence>